<evidence type="ECO:0000256" key="2">
    <source>
        <dbReference type="ARBA" id="ARBA00007613"/>
    </source>
</evidence>
<comment type="subcellular location">
    <subcellularLocation>
        <location evidence="1">Cell outer membrane</location>
    </subcellularLocation>
</comment>
<organism evidence="8 9">
    <name type="scientific">Lutibacter aestuarii</name>
    <dbReference type="NCBI Taxonomy" id="861111"/>
    <lineage>
        <taxon>Bacteria</taxon>
        <taxon>Pseudomonadati</taxon>
        <taxon>Bacteroidota</taxon>
        <taxon>Flavobacteriia</taxon>
        <taxon>Flavobacteriales</taxon>
        <taxon>Flavobacteriaceae</taxon>
        <taxon>Lutibacter</taxon>
    </lineage>
</organism>
<keyword evidence="6" id="KW-0472">Membrane</keyword>
<dbReference type="PANTHER" id="PTHR30026">
    <property type="entry name" value="OUTER MEMBRANE PROTEIN TOLC"/>
    <property type="match status" value="1"/>
</dbReference>
<evidence type="ECO:0000256" key="4">
    <source>
        <dbReference type="ARBA" id="ARBA00022452"/>
    </source>
</evidence>
<evidence type="ECO:0000256" key="6">
    <source>
        <dbReference type="ARBA" id="ARBA00023136"/>
    </source>
</evidence>
<dbReference type="EMBL" id="JBHTIC010000008">
    <property type="protein sequence ID" value="MFD0762060.1"/>
    <property type="molecule type" value="Genomic_DNA"/>
</dbReference>
<dbReference type="SUPFAM" id="SSF56954">
    <property type="entry name" value="Outer membrane efflux proteins (OEP)"/>
    <property type="match status" value="1"/>
</dbReference>
<name>A0ABW2Z6I7_9FLAO</name>
<gene>
    <name evidence="8" type="ORF">ACFQZW_08205</name>
</gene>
<dbReference type="InterPro" id="IPR051906">
    <property type="entry name" value="TolC-like"/>
</dbReference>
<keyword evidence="3" id="KW-0813">Transport</keyword>
<comment type="caution">
    <text evidence="8">The sequence shown here is derived from an EMBL/GenBank/DDBJ whole genome shotgun (WGS) entry which is preliminary data.</text>
</comment>
<dbReference type="Proteomes" id="UP001597032">
    <property type="component" value="Unassembled WGS sequence"/>
</dbReference>
<dbReference type="InterPro" id="IPR003423">
    <property type="entry name" value="OMP_efflux"/>
</dbReference>
<keyword evidence="7" id="KW-0998">Cell outer membrane</keyword>
<protein>
    <submittedName>
        <fullName evidence="8">TolC family protein</fullName>
    </submittedName>
</protein>
<reference evidence="9" key="1">
    <citation type="journal article" date="2019" name="Int. J. Syst. Evol. Microbiol.">
        <title>The Global Catalogue of Microorganisms (GCM) 10K type strain sequencing project: providing services to taxonomists for standard genome sequencing and annotation.</title>
        <authorList>
            <consortium name="The Broad Institute Genomics Platform"/>
            <consortium name="The Broad Institute Genome Sequencing Center for Infectious Disease"/>
            <person name="Wu L."/>
            <person name="Ma J."/>
        </authorList>
    </citation>
    <scope>NUCLEOTIDE SEQUENCE [LARGE SCALE GENOMIC DNA]</scope>
    <source>
        <strain evidence="9">CCUG 60022</strain>
    </source>
</reference>
<proteinExistence type="inferred from homology"/>
<evidence type="ECO:0000313" key="9">
    <source>
        <dbReference type="Proteomes" id="UP001597032"/>
    </source>
</evidence>
<keyword evidence="5" id="KW-0812">Transmembrane</keyword>
<evidence type="ECO:0000256" key="3">
    <source>
        <dbReference type="ARBA" id="ARBA00022448"/>
    </source>
</evidence>
<keyword evidence="4" id="KW-1134">Transmembrane beta strand</keyword>
<comment type="similarity">
    <text evidence="2">Belongs to the outer membrane factor (OMF) (TC 1.B.17) family.</text>
</comment>
<accession>A0ABW2Z6I7</accession>
<keyword evidence="9" id="KW-1185">Reference proteome</keyword>
<evidence type="ECO:0000256" key="7">
    <source>
        <dbReference type="ARBA" id="ARBA00023237"/>
    </source>
</evidence>
<evidence type="ECO:0000313" key="8">
    <source>
        <dbReference type="EMBL" id="MFD0762060.1"/>
    </source>
</evidence>
<evidence type="ECO:0000256" key="1">
    <source>
        <dbReference type="ARBA" id="ARBA00004442"/>
    </source>
</evidence>
<dbReference type="RefSeq" id="WP_386782269.1">
    <property type="nucleotide sequence ID" value="NZ_JBHTIC010000008.1"/>
</dbReference>
<dbReference type="Pfam" id="PF02321">
    <property type="entry name" value="OEP"/>
    <property type="match status" value="2"/>
</dbReference>
<dbReference type="Gene3D" id="1.20.1600.10">
    <property type="entry name" value="Outer membrane efflux proteins (OEP)"/>
    <property type="match status" value="1"/>
</dbReference>
<evidence type="ECO:0000256" key="5">
    <source>
        <dbReference type="ARBA" id="ARBA00022692"/>
    </source>
</evidence>
<dbReference type="PANTHER" id="PTHR30026:SF20">
    <property type="entry name" value="OUTER MEMBRANE PROTEIN TOLC"/>
    <property type="match status" value="1"/>
</dbReference>
<sequence>MNSRNYLIILLFTVSNFVSGQEIIWPLQKCFDIALENSLDVKMKQLEISKAQKEYYNPLLNLLPSISLVGSHSYDFGSTIDPSTNGRVSSDIQYDNFYLNADISILDFNMLATAKKNKIAIEKSKISKAVVAYEYKMQLLERYFEALYTQELVKIQKEQLINTKYNQERIEKEVILGKKPKSDLYDIQLSYSQEEKRILETEQLFELQKIQLFQLMNITDESIVNVVFQPYFLNENPEEIELFQNQNLINNPTIRLAELAYKSSLKDITIQQASKLPSISAYYTLSSFYYNPLNQPDAAVTNFKTQIDNNQSQQIGFQLRVPVFNGFKNNKKITSTKIESERIKLVVEQEKIKIRKQLEQEIAKKKQYLQIKENLNTNLLLAEKSFKTTQAKFLHDKVNAFEYTSVKNQLLSAEYNILKNNLLLQYTSLKINLLKNNTL</sequence>